<protein>
    <submittedName>
        <fullName evidence="4">Glycosyltransferase</fullName>
    </submittedName>
</protein>
<dbReference type="SUPFAM" id="SSF53448">
    <property type="entry name" value="Nucleotide-diphospho-sugar transferases"/>
    <property type="match status" value="1"/>
</dbReference>
<name>A0AAX4PAS5_9CHLO</name>
<evidence type="ECO:0000256" key="2">
    <source>
        <dbReference type="SAM" id="SignalP"/>
    </source>
</evidence>
<dbReference type="EMBL" id="CP151507">
    <property type="protein sequence ID" value="WZN63060.1"/>
    <property type="molecule type" value="Genomic_DNA"/>
</dbReference>
<accession>A0AAX4PAS5</accession>
<dbReference type="CDD" id="cd00761">
    <property type="entry name" value="Glyco_tranf_GTA_type"/>
    <property type="match status" value="1"/>
</dbReference>
<feature type="region of interest" description="Disordered" evidence="1">
    <location>
        <begin position="760"/>
        <end position="795"/>
    </location>
</feature>
<dbReference type="PANTHER" id="PTHR22916:SF3">
    <property type="entry name" value="UDP-GLCNAC:BETAGAL BETA-1,3-N-ACETYLGLUCOSAMINYLTRANSFERASE-LIKE PROTEIN 1"/>
    <property type="match status" value="1"/>
</dbReference>
<keyword evidence="2" id="KW-0732">Signal</keyword>
<dbReference type="InterPro" id="IPR029044">
    <property type="entry name" value="Nucleotide-diphossugar_trans"/>
</dbReference>
<reference evidence="4 5" key="1">
    <citation type="submission" date="2024-03" db="EMBL/GenBank/DDBJ databases">
        <title>Complete genome sequence of the green alga Chloropicon roscoffensis RCC1871.</title>
        <authorList>
            <person name="Lemieux C."/>
            <person name="Pombert J.-F."/>
            <person name="Otis C."/>
            <person name="Turmel M."/>
        </authorList>
    </citation>
    <scope>NUCLEOTIDE SEQUENCE [LARGE SCALE GENOMIC DNA]</scope>
    <source>
        <strain evidence="4 5">RCC1871</strain>
    </source>
</reference>
<feature type="domain" description="Glycosyltransferase 2-like" evidence="3">
    <location>
        <begin position="638"/>
        <end position="767"/>
    </location>
</feature>
<dbReference type="InterPro" id="IPR001173">
    <property type="entry name" value="Glyco_trans_2-like"/>
</dbReference>
<proteinExistence type="predicted"/>
<evidence type="ECO:0000259" key="3">
    <source>
        <dbReference type="Pfam" id="PF00535"/>
    </source>
</evidence>
<evidence type="ECO:0000313" key="5">
    <source>
        <dbReference type="Proteomes" id="UP001472866"/>
    </source>
</evidence>
<feature type="signal peptide" evidence="2">
    <location>
        <begin position="1"/>
        <end position="28"/>
    </location>
</feature>
<keyword evidence="5" id="KW-1185">Reference proteome</keyword>
<evidence type="ECO:0000256" key="1">
    <source>
        <dbReference type="SAM" id="MobiDB-lite"/>
    </source>
</evidence>
<dbReference type="Gene3D" id="3.90.550.10">
    <property type="entry name" value="Spore Coat Polysaccharide Biosynthesis Protein SpsA, Chain A"/>
    <property type="match status" value="1"/>
</dbReference>
<dbReference type="AlphaFoldDB" id="A0AAX4PAS5"/>
<dbReference type="PANTHER" id="PTHR22916">
    <property type="entry name" value="GLYCOSYLTRANSFERASE"/>
    <property type="match status" value="1"/>
</dbReference>
<sequence>MPRARSRSLGVALLLAAILTCFASPAIAREAVPATPLHSEERCPGRCGGKTRGICTRHGCACFEGHGGAACDEEAKPETLRLKTPLGLGSPFGAPLKVCVASAQVPHTSLSEGPEVAIPGFALALDLASSGHLVTLVFLALNGGPRAEDEAAWRAGLLRDHNVRLVVLTRTQHYYMPASAAQSFELLAYVRDRSLHFGGGAFDLIACSGGHGLSYYLSLSRGQDPVRSGVEGTAIAEVLEAPHLWLVTRGGGGGVTSVDDVEIDFMEREAARMADAVLVPLGEIKSWCKRRGWAFPRAGGSLLSAAELETKAAEREGVAPISSEWRSVGLGSAAGTRAAGGSGGVRLILALQGPGGGRQGEMVSSGGNRRAGGVFRVSEDHKHDATWADLAEAEEVALALASANASEKGGGVLSLASEVVLLVAGLRDGEAPYQLKRSAQGAVETLMRAAPHLKVGVRFLGRGEAEGWMREGRPRQVVVALARRHRDALTLRWLEEVAGCDEGNTVYLTAAEAAREVLGRELGGAPDGRMAANASEAAAIAAGLLGGSGRFGSGRPRARQRRLARASFGLATAGLLAQGGGLGVSSRPGPSDGQRQRLAASTSLMVVRLLVGPTGPQVAGCSPEMDVFARSLALPKVTVVITHYNRPNFLVQAVASITRQSYPPAMLELLVVDDGSTAEGARQSLRRMELEFGFERRGWRVMYEPNRYLGGARNAGFAASQGKYVLFMDDDNYAKSYEVEALVRAAEGANADALTSGLDFVTGKGEPGGGPRHLEPRMGPTPKVAAAEPGRRADPIKSRTSPSFVFLGASRNVGLFKNCFGDANSFFRSSSFAEFGGYTEDRNVGYEDWELYSKLAMAGYDLQTVPRAMYFYRFTSGSMQKTTSYRASRRRALRAYKTHV</sequence>
<dbReference type="Pfam" id="PF00535">
    <property type="entry name" value="Glycos_transf_2"/>
    <property type="match status" value="1"/>
</dbReference>
<evidence type="ECO:0000313" key="4">
    <source>
        <dbReference type="EMBL" id="WZN63060.1"/>
    </source>
</evidence>
<gene>
    <name evidence="4" type="ORF">HKI87_07g46050</name>
</gene>
<dbReference type="Proteomes" id="UP001472866">
    <property type="component" value="Chromosome 07"/>
</dbReference>
<dbReference type="GO" id="GO:0016758">
    <property type="term" value="F:hexosyltransferase activity"/>
    <property type="evidence" value="ECO:0007669"/>
    <property type="project" value="UniProtKB-ARBA"/>
</dbReference>
<organism evidence="4 5">
    <name type="scientific">Chloropicon roscoffensis</name>
    <dbReference type="NCBI Taxonomy" id="1461544"/>
    <lineage>
        <taxon>Eukaryota</taxon>
        <taxon>Viridiplantae</taxon>
        <taxon>Chlorophyta</taxon>
        <taxon>Chloropicophyceae</taxon>
        <taxon>Chloropicales</taxon>
        <taxon>Chloropicaceae</taxon>
        <taxon>Chloropicon</taxon>
    </lineage>
</organism>
<feature type="chain" id="PRO_5043802862" evidence="2">
    <location>
        <begin position="29"/>
        <end position="900"/>
    </location>
</feature>